<organism evidence="1 2">
    <name type="scientific">Candidatus Kaiserbacteria bacterium GW2011_GWC2_49_12</name>
    <dbReference type="NCBI Taxonomy" id="1618675"/>
    <lineage>
        <taxon>Bacteria</taxon>
        <taxon>Candidatus Kaiseribacteriota</taxon>
    </lineage>
</organism>
<sequence>MTMTKDELRIAIDRLVEAGDEKMLERFVLDNFAKLPEDAQKEMLFAFYADALEKEADSAVISTIQKEGLDALEKLEGIKIALQEKH</sequence>
<protein>
    <submittedName>
        <fullName evidence="1">Uncharacterized protein</fullName>
    </submittedName>
</protein>
<dbReference type="AlphaFoldDB" id="A0A0G1VJG1"/>
<evidence type="ECO:0000313" key="2">
    <source>
        <dbReference type="Proteomes" id="UP000034589"/>
    </source>
</evidence>
<accession>A0A0G1VJG1</accession>
<proteinExistence type="predicted"/>
<gene>
    <name evidence="1" type="ORF">UY39_C0038G0005</name>
</gene>
<dbReference type="Proteomes" id="UP000034589">
    <property type="component" value="Unassembled WGS sequence"/>
</dbReference>
<reference evidence="1 2" key="1">
    <citation type="journal article" date="2015" name="Nature">
        <title>rRNA introns, odd ribosomes, and small enigmatic genomes across a large radiation of phyla.</title>
        <authorList>
            <person name="Brown C.T."/>
            <person name="Hug L.A."/>
            <person name="Thomas B.C."/>
            <person name="Sharon I."/>
            <person name="Castelle C.J."/>
            <person name="Singh A."/>
            <person name="Wilkins M.J."/>
            <person name="Williams K.H."/>
            <person name="Banfield J.F."/>
        </authorList>
    </citation>
    <scope>NUCLEOTIDE SEQUENCE [LARGE SCALE GENOMIC DNA]</scope>
</reference>
<comment type="caution">
    <text evidence="1">The sequence shown here is derived from an EMBL/GenBank/DDBJ whole genome shotgun (WGS) entry which is preliminary data.</text>
</comment>
<dbReference type="EMBL" id="LCPV01000038">
    <property type="protein sequence ID" value="KKW06375.1"/>
    <property type="molecule type" value="Genomic_DNA"/>
</dbReference>
<name>A0A0G1VJG1_9BACT</name>
<evidence type="ECO:0000313" key="1">
    <source>
        <dbReference type="EMBL" id="KKW06375.1"/>
    </source>
</evidence>